<dbReference type="PROSITE" id="PS00910">
    <property type="entry name" value="UPF0029"/>
    <property type="match status" value="1"/>
</dbReference>
<protein>
    <recommendedName>
        <fullName evidence="2">Impact N-terminal domain-containing protein</fullName>
    </recommendedName>
</protein>
<dbReference type="GO" id="GO:0005737">
    <property type="term" value="C:cytoplasm"/>
    <property type="evidence" value="ECO:0007669"/>
    <property type="project" value="TreeGrafter"/>
</dbReference>
<reference evidence="3" key="1">
    <citation type="submission" date="2019-03" db="EMBL/GenBank/DDBJ databases">
        <title>Single cell metagenomics reveals metabolic interactions within the superorganism composed of flagellate Streblomastix strix and complex community of Bacteroidetes bacteria on its surface.</title>
        <authorList>
            <person name="Treitli S.C."/>
            <person name="Kolisko M."/>
            <person name="Husnik F."/>
            <person name="Keeling P."/>
            <person name="Hampl V."/>
        </authorList>
    </citation>
    <scope>NUCLEOTIDE SEQUENCE</scope>
    <source>
        <strain evidence="3">STM</strain>
    </source>
</reference>
<dbReference type="InterPro" id="IPR001498">
    <property type="entry name" value="Impact_N"/>
</dbReference>
<evidence type="ECO:0000256" key="1">
    <source>
        <dbReference type="ARBA" id="ARBA00007665"/>
    </source>
</evidence>
<dbReference type="Gene3D" id="3.30.230.30">
    <property type="entry name" value="Impact, N-terminal domain"/>
    <property type="match status" value="1"/>
</dbReference>
<name>A0A5J4R3P5_9ZZZZ</name>
<dbReference type="GO" id="GO:0006446">
    <property type="term" value="P:regulation of translational initiation"/>
    <property type="evidence" value="ECO:0007669"/>
    <property type="project" value="TreeGrafter"/>
</dbReference>
<gene>
    <name evidence="3" type="ORF">EZS27_023083</name>
</gene>
<dbReference type="EMBL" id="SNRY01001899">
    <property type="protein sequence ID" value="KAA6327970.1"/>
    <property type="molecule type" value="Genomic_DNA"/>
</dbReference>
<sequence length="170" mass="19278">HGVEEVKTHLEYYQGKYFDARHLCYAYMLGHERKDFRANDNGEPSGTAGKPILGQINSHALTNILVIVVRYFGGIKLGTSGLITAYKTAAAEALAAADIIEKTVDEEITVMFEYPLMNEVMRVIKEEEPEIVSRSYDTDCRMTLRIHRSLMSQLRSRLDKIGINFYVGEK</sequence>
<comment type="caution">
    <text evidence="3">The sequence shown here is derived from an EMBL/GenBank/DDBJ whole genome shotgun (WGS) entry which is preliminary data.</text>
</comment>
<feature type="domain" description="Impact N-terminal" evidence="2">
    <location>
        <begin position="3"/>
        <end position="94"/>
    </location>
</feature>
<dbReference type="InterPro" id="IPR023582">
    <property type="entry name" value="Impact"/>
</dbReference>
<dbReference type="InterPro" id="IPR036956">
    <property type="entry name" value="Impact_N_sf"/>
</dbReference>
<organism evidence="3">
    <name type="scientific">termite gut metagenome</name>
    <dbReference type="NCBI Taxonomy" id="433724"/>
    <lineage>
        <taxon>unclassified sequences</taxon>
        <taxon>metagenomes</taxon>
        <taxon>organismal metagenomes</taxon>
    </lineage>
</organism>
<dbReference type="InterPro" id="IPR020568">
    <property type="entry name" value="Ribosomal_Su5_D2-typ_SF"/>
</dbReference>
<accession>A0A5J4R3P5</accession>
<evidence type="ECO:0000259" key="2">
    <source>
        <dbReference type="Pfam" id="PF01205"/>
    </source>
</evidence>
<dbReference type="PANTHER" id="PTHR16301:SF20">
    <property type="entry name" value="IMPACT FAMILY MEMBER YIGZ"/>
    <property type="match status" value="1"/>
</dbReference>
<dbReference type="PANTHER" id="PTHR16301">
    <property type="entry name" value="IMPACT-RELATED"/>
    <property type="match status" value="1"/>
</dbReference>
<evidence type="ECO:0000313" key="3">
    <source>
        <dbReference type="EMBL" id="KAA6327970.1"/>
    </source>
</evidence>
<comment type="similarity">
    <text evidence="1">Belongs to the IMPACT family.</text>
</comment>
<feature type="non-terminal residue" evidence="3">
    <location>
        <position position="1"/>
    </location>
</feature>
<dbReference type="SUPFAM" id="SSF54211">
    <property type="entry name" value="Ribosomal protein S5 domain 2-like"/>
    <property type="match status" value="1"/>
</dbReference>
<dbReference type="Pfam" id="PF01205">
    <property type="entry name" value="Impact_N"/>
    <property type="match status" value="1"/>
</dbReference>
<proteinExistence type="inferred from homology"/>
<dbReference type="InterPro" id="IPR020569">
    <property type="entry name" value="UPF0029_Impact_CS"/>
</dbReference>
<dbReference type="AlphaFoldDB" id="A0A5J4R3P5"/>